<dbReference type="GO" id="GO:0000978">
    <property type="term" value="F:RNA polymerase II cis-regulatory region sequence-specific DNA binding"/>
    <property type="evidence" value="ECO:0007669"/>
    <property type="project" value="TreeGrafter"/>
</dbReference>
<feature type="domain" description="Zn(2)-C6 fungal-type" evidence="7">
    <location>
        <begin position="24"/>
        <end position="54"/>
    </location>
</feature>
<dbReference type="InterPro" id="IPR036864">
    <property type="entry name" value="Zn2-C6_fun-type_DNA-bd_sf"/>
</dbReference>
<dbReference type="GO" id="GO:0008270">
    <property type="term" value="F:zinc ion binding"/>
    <property type="evidence" value="ECO:0007669"/>
    <property type="project" value="InterPro"/>
</dbReference>
<dbReference type="InterPro" id="IPR007219">
    <property type="entry name" value="XnlR_reg_dom"/>
</dbReference>
<dbReference type="InterPro" id="IPR051127">
    <property type="entry name" value="Fungal_SecMet_Regulators"/>
</dbReference>
<feature type="transmembrane region" description="Helical" evidence="6">
    <location>
        <begin position="574"/>
        <end position="596"/>
    </location>
</feature>
<dbReference type="Proteomes" id="UP001215712">
    <property type="component" value="Unassembled WGS sequence"/>
</dbReference>
<dbReference type="Gene3D" id="4.10.240.10">
    <property type="entry name" value="Zn(2)-C6 fungal-type DNA-binding domain"/>
    <property type="match status" value="1"/>
</dbReference>
<organism evidence="8 9">
    <name type="scientific">Penicillium malachiteum</name>
    <dbReference type="NCBI Taxonomy" id="1324776"/>
    <lineage>
        <taxon>Eukaryota</taxon>
        <taxon>Fungi</taxon>
        <taxon>Dikarya</taxon>
        <taxon>Ascomycota</taxon>
        <taxon>Pezizomycotina</taxon>
        <taxon>Eurotiomycetes</taxon>
        <taxon>Eurotiomycetidae</taxon>
        <taxon>Eurotiales</taxon>
        <taxon>Aspergillaceae</taxon>
        <taxon>Penicillium</taxon>
    </lineage>
</organism>
<proteinExistence type="predicted"/>
<dbReference type="SUPFAM" id="SSF57701">
    <property type="entry name" value="Zn2/Cys6 DNA-binding domain"/>
    <property type="match status" value="1"/>
</dbReference>
<dbReference type="PROSITE" id="PS50048">
    <property type="entry name" value="ZN2_CY6_FUNGAL_2"/>
    <property type="match status" value="1"/>
</dbReference>
<dbReference type="GO" id="GO:0000981">
    <property type="term" value="F:DNA-binding transcription factor activity, RNA polymerase II-specific"/>
    <property type="evidence" value="ECO:0007669"/>
    <property type="project" value="InterPro"/>
</dbReference>
<dbReference type="GO" id="GO:0005634">
    <property type="term" value="C:nucleus"/>
    <property type="evidence" value="ECO:0007669"/>
    <property type="project" value="TreeGrafter"/>
</dbReference>
<dbReference type="GO" id="GO:0000435">
    <property type="term" value="P:positive regulation of transcription from RNA polymerase II promoter by galactose"/>
    <property type="evidence" value="ECO:0007669"/>
    <property type="project" value="TreeGrafter"/>
</dbReference>
<keyword evidence="1" id="KW-0479">Metal-binding</keyword>
<dbReference type="Pfam" id="PF00172">
    <property type="entry name" value="Zn_clus"/>
    <property type="match status" value="1"/>
</dbReference>
<comment type="caution">
    <text evidence="8">The sequence shown here is derived from an EMBL/GenBank/DDBJ whole genome shotgun (WGS) entry which is preliminary data.</text>
</comment>
<protein>
    <submittedName>
        <fullName evidence="8">Transcription factor</fullName>
    </submittedName>
</protein>
<keyword evidence="6" id="KW-1133">Transmembrane helix</keyword>
<sequence length="711" mass="79065">MTPSDEPDHATSAPASKRRRVAVACDACRARKSRCDGTRPRCSLCSDLGFECVYTPPTTATNVIVQKDYLHGLEDRVKKLEESLLSVRDDIVGLTARVDQGPGLGSSSDDERRRIASVPDLIGTEDSVDAMGAMTFADEEDSGFFGPSSNIAFLRNLSRAVIQQGYLLSPGAAEGGFVSASRAPSPLHRPTAQDQRSQVNIFALPTQSETLALIRSYFSNTGLLFPYIYPPMFLDTYHQMARENFTKVRKTWLGLLNMILAMSTITSEPNGTKADSRIAESDVFYQRGLGLCGGELLRGTTLEVVQFLLLMGQYLQGTQKSVQAWTVHGLAVKAALQLGLHSVHASRTFNPLEQETRKRTWYGCVVLDRTLSMTFGRPAAIPDSYVKLELPCKRQFEKSSAFVDDETSYLSVPFFNATITLYKNLWSVIDSLYGQNIGCDPPLPVSETVSHIFNMEQSLFQWERSLPPSLLMINKTTLHDVPQEKLSDFQYFSWKFRVILTLRYLNLRVLLHRPILVKFITTSRSPNQDPQDVKLLHQIGMNSLEICTASAMEIIDIIHQVLSDPGWKQTLLGAWWFSLYYTFNAALVAIGAIWVYQDTALGNTSMAEKAKKVREYPSRAVAALAKLDDGNRLIDRCRVFLEQFTKALVDPETDHNGTIPPLPSMGINSGSLPSADFGFSPLGMELGEFMMDDDLMAMIDKQGLLPADTVL</sequence>
<reference evidence="8" key="2">
    <citation type="submission" date="2023-01" db="EMBL/GenBank/DDBJ databases">
        <authorList>
            <person name="Petersen C."/>
        </authorList>
    </citation>
    <scope>NUCLEOTIDE SEQUENCE</scope>
    <source>
        <strain evidence="8">IBT 17514</strain>
    </source>
</reference>
<keyword evidence="5" id="KW-0539">Nucleus</keyword>
<evidence type="ECO:0000313" key="9">
    <source>
        <dbReference type="Proteomes" id="UP001215712"/>
    </source>
</evidence>
<dbReference type="GO" id="GO:0006351">
    <property type="term" value="P:DNA-templated transcription"/>
    <property type="evidence" value="ECO:0007669"/>
    <property type="project" value="InterPro"/>
</dbReference>
<evidence type="ECO:0000259" key="7">
    <source>
        <dbReference type="PROSITE" id="PS50048"/>
    </source>
</evidence>
<dbReference type="Pfam" id="PF04082">
    <property type="entry name" value="Fungal_trans"/>
    <property type="match status" value="1"/>
</dbReference>
<accession>A0AAD6HG52</accession>
<dbReference type="PANTHER" id="PTHR47424:SF3">
    <property type="entry name" value="REGULATORY PROTEIN GAL4"/>
    <property type="match status" value="1"/>
</dbReference>
<dbReference type="PANTHER" id="PTHR47424">
    <property type="entry name" value="REGULATORY PROTEIN GAL4"/>
    <property type="match status" value="1"/>
</dbReference>
<keyword evidence="4" id="KW-0804">Transcription</keyword>
<dbReference type="EMBL" id="JAQJAN010000013">
    <property type="protein sequence ID" value="KAJ5712778.1"/>
    <property type="molecule type" value="Genomic_DNA"/>
</dbReference>
<keyword evidence="3" id="KW-0238">DNA-binding</keyword>
<dbReference type="SMART" id="SM00066">
    <property type="entry name" value="GAL4"/>
    <property type="match status" value="1"/>
</dbReference>
<dbReference type="CDD" id="cd00067">
    <property type="entry name" value="GAL4"/>
    <property type="match status" value="1"/>
</dbReference>
<keyword evidence="9" id="KW-1185">Reference proteome</keyword>
<dbReference type="CDD" id="cd12148">
    <property type="entry name" value="fungal_TF_MHR"/>
    <property type="match status" value="1"/>
</dbReference>
<evidence type="ECO:0000256" key="1">
    <source>
        <dbReference type="ARBA" id="ARBA00022723"/>
    </source>
</evidence>
<reference evidence="8" key="1">
    <citation type="journal article" date="2023" name="IMA Fungus">
        <title>Comparative genomic study of the Penicillium genus elucidates a diverse pangenome and 15 lateral gene transfer events.</title>
        <authorList>
            <person name="Petersen C."/>
            <person name="Sorensen T."/>
            <person name="Nielsen M.R."/>
            <person name="Sondergaard T.E."/>
            <person name="Sorensen J.L."/>
            <person name="Fitzpatrick D.A."/>
            <person name="Frisvad J.C."/>
            <person name="Nielsen K.L."/>
        </authorList>
    </citation>
    <scope>NUCLEOTIDE SEQUENCE</scope>
    <source>
        <strain evidence="8">IBT 17514</strain>
    </source>
</reference>
<dbReference type="AlphaFoldDB" id="A0AAD6HG52"/>
<evidence type="ECO:0000256" key="3">
    <source>
        <dbReference type="ARBA" id="ARBA00023125"/>
    </source>
</evidence>
<evidence type="ECO:0000256" key="2">
    <source>
        <dbReference type="ARBA" id="ARBA00023015"/>
    </source>
</evidence>
<evidence type="ECO:0000256" key="5">
    <source>
        <dbReference type="ARBA" id="ARBA00023242"/>
    </source>
</evidence>
<evidence type="ECO:0000256" key="6">
    <source>
        <dbReference type="SAM" id="Phobius"/>
    </source>
</evidence>
<gene>
    <name evidence="8" type="ORF">N7493_009246</name>
</gene>
<keyword evidence="6" id="KW-0812">Transmembrane</keyword>
<keyword evidence="6" id="KW-0472">Membrane</keyword>
<name>A0AAD6HG52_9EURO</name>
<dbReference type="InterPro" id="IPR001138">
    <property type="entry name" value="Zn2Cys6_DnaBD"/>
</dbReference>
<keyword evidence="2" id="KW-0805">Transcription regulation</keyword>
<dbReference type="PROSITE" id="PS00463">
    <property type="entry name" value="ZN2_CY6_FUNGAL_1"/>
    <property type="match status" value="1"/>
</dbReference>
<dbReference type="SMART" id="SM00906">
    <property type="entry name" value="Fungal_trans"/>
    <property type="match status" value="1"/>
</dbReference>
<evidence type="ECO:0000256" key="4">
    <source>
        <dbReference type="ARBA" id="ARBA00023163"/>
    </source>
</evidence>
<evidence type="ECO:0000313" key="8">
    <source>
        <dbReference type="EMBL" id="KAJ5712778.1"/>
    </source>
</evidence>